<evidence type="ECO:0000256" key="5">
    <source>
        <dbReference type="ARBA" id="ARBA00038437"/>
    </source>
</evidence>
<dbReference type="GO" id="GO:0005524">
    <property type="term" value="F:ATP binding"/>
    <property type="evidence" value="ECO:0007669"/>
    <property type="project" value="UniProtKB-KW"/>
</dbReference>
<sequence length="477" mass="53694">MNTNFKQMNISKEILKAVESLGFTTMTQIQEKVAPLALEGRNILGASSTGSGKTLAYLMPILERTSWEEQNASALILAPSRELALQIKKEYDTLGRYKKLSAVAVFGKQPFSDQVKAMKNRHQAICGTPGRVLDHLRRGTLDPAAIRVLVIDEVDELLDRGFQDEVLAIVKELKAVKQTLMFSATISDRVKNVASAMALSYDIVEAETAQELNIAELLYPVEDRDKFKTLLSLIYRRKPASMILFVNTKDECDTLAQKLADQNIDTLKIHGGMLQDERLKAMERFKNKEVPYLVATDVAARGIDISDLEISLSYDFPVEKESFVHRKGRTGRNFKEGLAIYFVTDRDHRKMAEVEGYVGYTFTLQEPLPMRTTAEEKDSYREFQKTLRQHRPQKKVIHQDITKLYLNGGKQKKIRPGDIAGTLHAIEGIEPEDIGIIQVLDAGSYVDILHGKGEIALKGLSERKIKGKTLRVEKAKK</sequence>
<dbReference type="Pfam" id="PF00271">
    <property type="entry name" value="Helicase_C"/>
    <property type="match status" value="1"/>
</dbReference>
<protein>
    <submittedName>
        <fullName evidence="10">DEAD/DEAH box helicase</fullName>
    </submittedName>
</protein>
<dbReference type="SUPFAM" id="SSF52540">
    <property type="entry name" value="P-loop containing nucleoside triphosphate hydrolases"/>
    <property type="match status" value="1"/>
</dbReference>
<dbReference type="InterPro" id="IPR044742">
    <property type="entry name" value="DEAD/DEAH_RhlB"/>
</dbReference>
<dbReference type="SMART" id="SM00487">
    <property type="entry name" value="DEXDc"/>
    <property type="match status" value="1"/>
</dbReference>
<dbReference type="GO" id="GO:0016787">
    <property type="term" value="F:hydrolase activity"/>
    <property type="evidence" value="ECO:0007669"/>
    <property type="project" value="UniProtKB-KW"/>
</dbReference>
<evidence type="ECO:0000259" key="9">
    <source>
        <dbReference type="PROSITE" id="PS51195"/>
    </source>
</evidence>
<dbReference type="EMBL" id="JAGSCS010000014">
    <property type="protein sequence ID" value="MBR0576723.1"/>
    <property type="molecule type" value="Genomic_DNA"/>
</dbReference>
<keyword evidence="2" id="KW-0378">Hydrolase</keyword>
<dbReference type="InterPro" id="IPR014001">
    <property type="entry name" value="Helicase_ATP-bd"/>
</dbReference>
<keyword evidence="4" id="KW-0067">ATP-binding</keyword>
<dbReference type="InterPro" id="IPR014014">
    <property type="entry name" value="RNA_helicase_DEAD_Q_motif"/>
</dbReference>
<dbReference type="InterPro" id="IPR050079">
    <property type="entry name" value="DEAD_box_RNA_helicase"/>
</dbReference>
<dbReference type="RefSeq" id="WP_211802104.1">
    <property type="nucleotide sequence ID" value="NZ_JAGSCS010000014.1"/>
</dbReference>
<evidence type="ECO:0000256" key="3">
    <source>
        <dbReference type="ARBA" id="ARBA00022806"/>
    </source>
</evidence>
<feature type="domain" description="Helicase ATP-binding" evidence="7">
    <location>
        <begin position="34"/>
        <end position="204"/>
    </location>
</feature>
<keyword evidence="11" id="KW-1185">Reference proteome</keyword>
<dbReference type="CDD" id="cd18787">
    <property type="entry name" value="SF2_C_DEAD"/>
    <property type="match status" value="1"/>
</dbReference>
<feature type="domain" description="Helicase C-terminal" evidence="8">
    <location>
        <begin position="213"/>
        <end position="376"/>
    </location>
</feature>
<dbReference type="GO" id="GO:0003724">
    <property type="term" value="F:RNA helicase activity"/>
    <property type="evidence" value="ECO:0007669"/>
    <property type="project" value="InterPro"/>
</dbReference>
<accession>A0A941CSY9</accession>
<dbReference type="Gene3D" id="3.30.70.330">
    <property type="match status" value="1"/>
</dbReference>
<dbReference type="GO" id="GO:0003676">
    <property type="term" value="F:nucleic acid binding"/>
    <property type="evidence" value="ECO:0007669"/>
    <property type="project" value="InterPro"/>
</dbReference>
<dbReference type="Gene3D" id="3.40.50.300">
    <property type="entry name" value="P-loop containing nucleotide triphosphate hydrolases"/>
    <property type="match status" value="2"/>
</dbReference>
<evidence type="ECO:0000313" key="10">
    <source>
        <dbReference type="EMBL" id="MBR0576723.1"/>
    </source>
</evidence>
<comment type="caution">
    <text evidence="10">The sequence shown here is derived from an EMBL/GenBank/DDBJ whole genome shotgun (WGS) entry which is preliminary data.</text>
</comment>
<dbReference type="GO" id="GO:0005829">
    <property type="term" value="C:cytosol"/>
    <property type="evidence" value="ECO:0007669"/>
    <property type="project" value="TreeGrafter"/>
</dbReference>
<evidence type="ECO:0000256" key="1">
    <source>
        <dbReference type="ARBA" id="ARBA00022741"/>
    </source>
</evidence>
<evidence type="ECO:0000259" key="8">
    <source>
        <dbReference type="PROSITE" id="PS51194"/>
    </source>
</evidence>
<dbReference type="Pfam" id="PF03880">
    <property type="entry name" value="DbpA"/>
    <property type="match status" value="1"/>
</dbReference>
<organism evidence="10 11">
    <name type="scientific">Proteiniclasticum sediminis</name>
    <dbReference type="NCBI Taxonomy" id="2804028"/>
    <lineage>
        <taxon>Bacteria</taxon>
        <taxon>Bacillati</taxon>
        <taxon>Bacillota</taxon>
        <taxon>Clostridia</taxon>
        <taxon>Eubacteriales</taxon>
        <taxon>Clostridiaceae</taxon>
        <taxon>Proteiniclasticum</taxon>
    </lineage>
</organism>
<dbReference type="Proteomes" id="UP000675379">
    <property type="component" value="Unassembled WGS sequence"/>
</dbReference>
<dbReference type="PROSITE" id="PS51194">
    <property type="entry name" value="HELICASE_CTER"/>
    <property type="match status" value="1"/>
</dbReference>
<keyword evidence="3 10" id="KW-0347">Helicase</keyword>
<keyword evidence="1" id="KW-0547">Nucleotide-binding</keyword>
<gene>
    <name evidence="10" type="ORF">KCG48_10305</name>
</gene>
<dbReference type="CDD" id="cd00268">
    <property type="entry name" value="DEADc"/>
    <property type="match status" value="1"/>
</dbReference>
<name>A0A941CSY9_9CLOT</name>
<reference evidence="10" key="1">
    <citation type="submission" date="2021-04" db="EMBL/GenBank/DDBJ databases">
        <title>Proteiniclasticum sedimins sp. nov., an obligate anaerobic bacterium isolated from anaerobic sludge.</title>
        <authorList>
            <person name="Liu J."/>
        </authorList>
    </citation>
    <scope>NUCLEOTIDE SEQUENCE</scope>
    <source>
        <strain evidence="10">BAD-10</strain>
    </source>
</reference>
<dbReference type="PANTHER" id="PTHR47959">
    <property type="entry name" value="ATP-DEPENDENT RNA HELICASE RHLE-RELATED"/>
    <property type="match status" value="1"/>
</dbReference>
<feature type="short sequence motif" description="Q motif" evidence="6">
    <location>
        <begin position="3"/>
        <end position="31"/>
    </location>
</feature>
<evidence type="ECO:0000313" key="11">
    <source>
        <dbReference type="Proteomes" id="UP000675379"/>
    </source>
</evidence>
<dbReference type="SMART" id="SM00490">
    <property type="entry name" value="HELICc"/>
    <property type="match status" value="1"/>
</dbReference>
<dbReference type="AlphaFoldDB" id="A0A941CSY9"/>
<dbReference type="InterPro" id="IPR027417">
    <property type="entry name" value="P-loop_NTPase"/>
</dbReference>
<dbReference type="InterPro" id="IPR012677">
    <property type="entry name" value="Nucleotide-bd_a/b_plait_sf"/>
</dbReference>
<dbReference type="InterPro" id="IPR001650">
    <property type="entry name" value="Helicase_C-like"/>
</dbReference>
<evidence type="ECO:0000256" key="2">
    <source>
        <dbReference type="ARBA" id="ARBA00022801"/>
    </source>
</evidence>
<dbReference type="InterPro" id="IPR011545">
    <property type="entry name" value="DEAD/DEAH_box_helicase_dom"/>
</dbReference>
<dbReference type="PROSITE" id="PS51192">
    <property type="entry name" value="HELICASE_ATP_BIND_1"/>
    <property type="match status" value="1"/>
</dbReference>
<evidence type="ECO:0000256" key="6">
    <source>
        <dbReference type="PROSITE-ProRule" id="PRU00552"/>
    </source>
</evidence>
<dbReference type="Pfam" id="PF00270">
    <property type="entry name" value="DEAD"/>
    <property type="match status" value="1"/>
</dbReference>
<evidence type="ECO:0000259" key="7">
    <source>
        <dbReference type="PROSITE" id="PS51192"/>
    </source>
</evidence>
<feature type="domain" description="DEAD-box RNA helicase Q" evidence="9">
    <location>
        <begin position="3"/>
        <end position="31"/>
    </location>
</feature>
<proteinExistence type="inferred from homology"/>
<dbReference type="PANTHER" id="PTHR47959:SF1">
    <property type="entry name" value="ATP-DEPENDENT RNA HELICASE DBPA"/>
    <property type="match status" value="1"/>
</dbReference>
<comment type="similarity">
    <text evidence="5">Belongs to the DEAD box helicase family.</text>
</comment>
<evidence type="ECO:0000256" key="4">
    <source>
        <dbReference type="ARBA" id="ARBA00022840"/>
    </source>
</evidence>
<dbReference type="InterPro" id="IPR005580">
    <property type="entry name" value="DbpA/CsdA_RNA-bd_dom"/>
</dbReference>
<dbReference type="PROSITE" id="PS51195">
    <property type="entry name" value="Q_MOTIF"/>
    <property type="match status" value="1"/>
</dbReference>